<dbReference type="InterPro" id="IPR007295">
    <property type="entry name" value="DUF402"/>
</dbReference>
<dbReference type="GO" id="GO:0016787">
    <property type="term" value="F:hydrolase activity"/>
    <property type="evidence" value="ECO:0007669"/>
    <property type="project" value="UniProtKB-KW"/>
</dbReference>
<dbReference type="SUPFAM" id="SSF159234">
    <property type="entry name" value="FomD-like"/>
    <property type="match status" value="1"/>
</dbReference>
<sequence>MKNNTNVLVYKYNGKLHYQWEASIIEYTENYIVVYGTPERKLIHHTKGKIFDCNTYSIEYYPLRKWFTVNIDIDEDGNHEYYCNICIPPKIIKGNICFTDLDIDVIRNKKGFWTIVDEDEFEENSIKMCYPTYIIENSKRSLNDLLFKIKEERYPFNGFFEKYINELGKGGIN</sequence>
<protein>
    <recommendedName>
        <fullName evidence="2">DUF402 domain-containing protein</fullName>
    </recommendedName>
</protein>
<evidence type="ECO:0000313" key="4">
    <source>
        <dbReference type="Proteomes" id="UP000247978"/>
    </source>
</evidence>
<dbReference type="Gene3D" id="2.40.380.10">
    <property type="entry name" value="FomD-like"/>
    <property type="match status" value="1"/>
</dbReference>
<dbReference type="Proteomes" id="UP000247978">
    <property type="component" value="Unassembled WGS sequence"/>
</dbReference>
<accession>A0A2V3VUA4</accession>
<dbReference type="PANTHER" id="PTHR39159:SF1">
    <property type="entry name" value="UPF0374 PROTEIN YGAC"/>
    <property type="match status" value="1"/>
</dbReference>
<evidence type="ECO:0000259" key="2">
    <source>
        <dbReference type="Pfam" id="PF04167"/>
    </source>
</evidence>
<keyword evidence="4" id="KW-1185">Reference proteome</keyword>
<dbReference type="InterPro" id="IPR035930">
    <property type="entry name" value="FomD-like_sf"/>
</dbReference>
<name>A0A2V3VUA4_9BACI</name>
<dbReference type="OrthoDB" id="2357011at2"/>
<dbReference type="PANTHER" id="PTHR39159">
    <property type="match status" value="1"/>
</dbReference>
<feature type="domain" description="DUF402" evidence="2">
    <location>
        <begin position="13"/>
        <end position="153"/>
    </location>
</feature>
<reference evidence="3 4" key="1">
    <citation type="submission" date="2018-05" db="EMBL/GenBank/DDBJ databases">
        <title>Genomic Encyclopedia of Type Strains, Phase IV (KMG-IV): sequencing the most valuable type-strain genomes for metagenomic binning, comparative biology and taxonomic classification.</title>
        <authorList>
            <person name="Goeker M."/>
        </authorList>
    </citation>
    <scope>NUCLEOTIDE SEQUENCE [LARGE SCALE GENOMIC DNA]</scope>
    <source>
        <strain evidence="3 4">DSM 28556</strain>
    </source>
</reference>
<dbReference type="RefSeq" id="WP_158525659.1">
    <property type="nucleotide sequence ID" value="NZ_JBHUHB010000001.1"/>
</dbReference>
<evidence type="ECO:0000256" key="1">
    <source>
        <dbReference type="ARBA" id="ARBA00022801"/>
    </source>
</evidence>
<dbReference type="AlphaFoldDB" id="A0A2V3VUA4"/>
<dbReference type="EMBL" id="QJJQ01000011">
    <property type="protein sequence ID" value="PXW85250.1"/>
    <property type="molecule type" value="Genomic_DNA"/>
</dbReference>
<evidence type="ECO:0000313" key="3">
    <source>
        <dbReference type="EMBL" id="PXW85250.1"/>
    </source>
</evidence>
<comment type="caution">
    <text evidence="3">The sequence shown here is derived from an EMBL/GenBank/DDBJ whole genome shotgun (WGS) entry which is preliminary data.</text>
</comment>
<dbReference type="Pfam" id="PF04167">
    <property type="entry name" value="DUF402"/>
    <property type="match status" value="1"/>
</dbReference>
<gene>
    <name evidence="3" type="ORF">DFR56_11116</name>
</gene>
<proteinExistence type="predicted"/>
<keyword evidence="1" id="KW-0378">Hydrolase</keyword>
<dbReference type="InterPro" id="IPR050212">
    <property type="entry name" value="Ntdp-like"/>
</dbReference>
<organism evidence="3 4">
    <name type="scientific">Pseudogracilibacillus auburnensis</name>
    <dbReference type="NCBI Taxonomy" id="1494959"/>
    <lineage>
        <taxon>Bacteria</taxon>
        <taxon>Bacillati</taxon>
        <taxon>Bacillota</taxon>
        <taxon>Bacilli</taxon>
        <taxon>Bacillales</taxon>
        <taxon>Bacillaceae</taxon>
        <taxon>Pseudogracilibacillus</taxon>
    </lineage>
</organism>